<accession>A0AAW0Q7V0</accession>
<dbReference type="InterPro" id="IPR010730">
    <property type="entry name" value="HET"/>
</dbReference>
<dbReference type="Proteomes" id="UP001392437">
    <property type="component" value="Unassembled WGS sequence"/>
</dbReference>
<organism evidence="2 3">
    <name type="scientific">Apiospora kogelbergensis</name>
    <dbReference type="NCBI Taxonomy" id="1337665"/>
    <lineage>
        <taxon>Eukaryota</taxon>
        <taxon>Fungi</taxon>
        <taxon>Dikarya</taxon>
        <taxon>Ascomycota</taxon>
        <taxon>Pezizomycotina</taxon>
        <taxon>Sordariomycetes</taxon>
        <taxon>Xylariomycetidae</taxon>
        <taxon>Amphisphaeriales</taxon>
        <taxon>Apiosporaceae</taxon>
        <taxon>Apiospora</taxon>
    </lineage>
</organism>
<sequence length="577" mass="65559">MEALADSEFRLLILLPGSRNEPLRSELRTITPTQHVPYEALSYAWGDSTDAVEIEVAGGPHTITKSLETILFQLRLTSQPRTLWIDQLCIDQSNPAEKSAQVQKMRSIYSSCTRALVWLGEIADQVRREEAENAFAFLEYMAEVVVTPEGLKCPIPPRPKFMESVESFEAAMRALSTIGIKKCRWWHRAWTVQEAILPSDLIFVWGPLSLSLDTIRPAISNKSPIKALAFMTQEEYTTAIRIGGMRHLLTQLDCVTKAKKGIVPIRTSILWRDRAATDPRDNVFALTGLHAADALPRSNNGEHAESGDLGPLILDPWQEETEDTPRLPRWALDMRSVPKYNSNPWHSYTHYRFYKANTGLPLTHRPEYTGESLRVPGVLVDVVEVVGDGYVCRENNPLLFPNPRGTIMFWWDMYCHKRSHYLPFDLSGIPPTSCGIYDEFCRLVFGDITYLHKTQSWLRITIEMLRGVIHYLCTGKGNLTQEHLGLQLKNRRFFMTRKGLIGLGHLETKPGDEVWVLNHGRMPFTLRARGSPTTPPEKKGEDYLFVGHCYVQGIMHGLAVDGERTVTDLKQRVVCLY</sequence>
<dbReference type="PANTHER" id="PTHR24148">
    <property type="entry name" value="ANKYRIN REPEAT DOMAIN-CONTAINING PROTEIN 39 HOMOLOG-RELATED"/>
    <property type="match status" value="1"/>
</dbReference>
<dbReference type="InterPro" id="IPR052895">
    <property type="entry name" value="HetReg/Transcr_Mod"/>
</dbReference>
<name>A0AAW0Q7V0_9PEZI</name>
<dbReference type="EMBL" id="JAQQWP010000011">
    <property type="protein sequence ID" value="KAK8095998.1"/>
    <property type="molecule type" value="Genomic_DNA"/>
</dbReference>
<dbReference type="Pfam" id="PF06985">
    <property type="entry name" value="HET"/>
    <property type="match status" value="1"/>
</dbReference>
<gene>
    <name evidence="2" type="ORF">PG999_014020</name>
</gene>
<evidence type="ECO:0000313" key="3">
    <source>
        <dbReference type="Proteomes" id="UP001392437"/>
    </source>
</evidence>
<protein>
    <submittedName>
        <fullName evidence="2">Heterokaryon incompatibility protein</fullName>
    </submittedName>
</protein>
<comment type="caution">
    <text evidence="2">The sequence shown here is derived from an EMBL/GenBank/DDBJ whole genome shotgun (WGS) entry which is preliminary data.</text>
</comment>
<dbReference type="AlphaFoldDB" id="A0AAW0Q7V0"/>
<evidence type="ECO:0000313" key="2">
    <source>
        <dbReference type="EMBL" id="KAK8095998.1"/>
    </source>
</evidence>
<feature type="domain" description="Heterokaryon incompatibility" evidence="1">
    <location>
        <begin position="38"/>
        <end position="194"/>
    </location>
</feature>
<dbReference type="PANTHER" id="PTHR24148:SF64">
    <property type="entry name" value="HETEROKARYON INCOMPATIBILITY DOMAIN-CONTAINING PROTEIN"/>
    <property type="match status" value="1"/>
</dbReference>
<evidence type="ECO:0000259" key="1">
    <source>
        <dbReference type="Pfam" id="PF06985"/>
    </source>
</evidence>
<keyword evidence="3" id="KW-1185">Reference proteome</keyword>
<proteinExistence type="predicted"/>
<dbReference type="Pfam" id="PF26639">
    <property type="entry name" value="Het-6_barrel"/>
    <property type="match status" value="1"/>
</dbReference>
<reference evidence="2 3" key="1">
    <citation type="submission" date="2023-01" db="EMBL/GenBank/DDBJ databases">
        <title>Analysis of 21 Apiospora genomes using comparative genomics revels a genus with tremendous synthesis potential of carbohydrate active enzymes and secondary metabolites.</title>
        <authorList>
            <person name="Sorensen T."/>
        </authorList>
    </citation>
    <scope>NUCLEOTIDE SEQUENCE [LARGE SCALE GENOMIC DNA]</scope>
    <source>
        <strain evidence="2 3">CBS 117206</strain>
    </source>
</reference>